<evidence type="ECO:0000256" key="10">
    <source>
        <dbReference type="RuleBase" id="RU351113"/>
    </source>
</evidence>
<protein>
    <recommendedName>
        <fullName evidence="10">Odorant receptor</fullName>
    </recommendedName>
</protein>
<feature type="transmembrane region" description="Helical" evidence="10">
    <location>
        <begin position="123"/>
        <end position="152"/>
    </location>
</feature>
<name>A0AAD9VSE9_9HYME</name>
<feature type="transmembrane region" description="Helical" evidence="10">
    <location>
        <begin position="31"/>
        <end position="50"/>
    </location>
</feature>
<evidence type="ECO:0000313" key="12">
    <source>
        <dbReference type="Proteomes" id="UP001258017"/>
    </source>
</evidence>
<feature type="transmembrane region" description="Helical" evidence="10">
    <location>
        <begin position="294"/>
        <end position="312"/>
    </location>
</feature>
<dbReference type="InterPro" id="IPR004117">
    <property type="entry name" value="7tm6_olfct_rcpt"/>
</dbReference>
<dbReference type="PANTHER" id="PTHR21137">
    <property type="entry name" value="ODORANT RECEPTOR"/>
    <property type="match status" value="1"/>
</dbReference>
<dbReference type="GO" id="GO:0005886">
    <property type="term" value="C:plasma membrane"/>
    <property type="evidence" value="ECO:0007669"/>
    <property type="project" value="UniProtKB-SubCell"/>
</dbReference>
<dbReference type="GO" id="GO:0005549">
    <property type="term" value="F:odorant binding"/>
    <property type="evidence" value="ECO:0007669"/>
    <property type="project" value="InterPro"/>
</dbReference>
<dbReference type="Proteomes" id="UP001258017">
    <property type="component" value="Unassembled WGS sequence"/>
</dbReference>
<keyword evidence="8 10" id="KW-0675">Receptor</keyword>
<keyword evidence="5 10" id="KW-0552">Olfaction</keyword>
<dbReference type="PANTHER" id="PTHR21137:SF35">
    <property type="entry name" value="ODORANT RECEPTOR 19A-RELATED"/>
    <property type="match status" value="1"/>
</dbReference>
<reference evidence="11" key="1">
    <citation type="submission" date="2021-08" db="EMBL/GenBank/DDBJ databases">
        <authorList>
            <person name="Misof B."/>
            <person name="Oliver O."/>
            <person name="Podsiadlowski L."/>
            <person name="Donath A."/>
            <person name="Peters R."/>
            <person name="Mayer C."/>
            <person name="Rust J."/>
            <person name="Gunkel S."/>
            <person name="Lesny P."/>
            <person name="Martin S."/>
            <person name="Oeyen J.P."/>
            <person name="Petersen M."/>
            <person name="Panagiotis P."/>
            <person name="Wilbrandt J."/>
            <person name="Tanja T."/>
        </authorList>
    </citation>
    <scope>NUCLEOTIDE SEQUENCE</scope>
    <source>
        <strain evidence="11">GBR_01_08_01A</strain>
        <tissue evidence="11">Thorax + abdomen</tissue>
    </source>
</reference>
<evidence type="ECO:0000256" key="3">
    <source>
        <dbReference type="ARBA" id="ARBA00022606"/>
    </source>
</evidence>
<feature type="transmembrane region" description="Helical" evidence="10">
    <location>
        <begin position="173"/>
        <end position="194"/>
    </location>
</feature>
<evidence type="ECO:0000256" key="9">
    <source>
        <dbReference type="ARBA" id="ARBA00023224"/>
    </source>
</evidence>
<evidence type="ECO:0000256" key="6">
    <source>
        <dbReference type="ARBA" id="ARBA00022989"/>
    </source>
</evidence>
<keyword evidence="7 10" id="KW-0472">Membrane</keyword>
<feature type="transmembrane region" description="Helical" evidence="10">
    <location>
        <begin position="264"/>
        <end position="282"/>
    </location>
</feature>
<gene>
    <name evidence="11" type="ORF">KPH14_010014</name>
</gene>
<dbReference type="GO" id="GO:0007165">
    <property type="term" value="P:signal transduction"/>
    <property type="evidence" value="ECO:0007669"/>
    <property type="project" value="UniProtKB-KW"/>
</dbReference>
<evidence type="ECO:0000313" key="11">
    <source>
        <dbReference type="EMBL" id="KAK2585333.1"/>
    </source>
</evidence>
<keyword evidence="3 10" id="KW-0716">Sensory transduction</keyword>
<comment type="similarity">
    <text evidence="10">Belongs to the insect chemoreceptor superfamily. Heteromeric odorant receptor channel (TC 1.A.69) family.</text>
</comment>
<keyword evidence="2" id="KW-1003">Cell membrane</keyword>
<reference evidence="11" key="2">
    <citation type="journal article" date="2023" name="Commun. Biol.">
        <title>Intrasexual cuticular hydrocarbon dimorphism in a wasp sheds light on hydrocarbon biosynthesis genes in Hymenoptera.</title>
        <authorList>
            <person name="Moris V.C."/>
            <person name="Podsiadlowski L."/>
            <person name="Martin S."/>
            <person name="Oeyen J.P."/>
            <person name="Donath A."/>
            <person name="Petersen M."/>
            <person name="Wilbrandt J."/>
            <person name="Misof B."/>
            <person name="Liedtke D."/>
            <person name="Thamm M."/>
            <person name="Scheiner R."/>
            <person name="Schmitt T."/>
            <person name="Niehuis O."/>
        </authorList>
    </citation>
    <scope>NUCLEOTIDE SEQUENCE</scope>
    <source>
        <strain evidence="11">GBR_01_08_01A</strain>
    </source>
</reference>
<accession>A0AAD9VSE9</accession>
<dbReference type="AlphaFoldDB" id="A0AAD9VSE9"/>
<dbReference type="EMBL" id="JAIFRP010000021">
    <property type="protein sequence ID" value="KAK2585333.1"/>
    <property type="molecule type" value="Genomic_DNA"/>
</dbReference>
<organism evidence="11 12">
    <name type="scientific">Odynerus spinipes</name>
    <dbReference type="NCBI Taxonomy" id="1348599"/>
    <lineage>
        <taxon>Eukaryota</taxon>
        <taxon>Metazoa</taxon>
        <taxon>Ecdysozoa</taxon>
        <taxon>Arthropoda</taxon>
        <taxon>Hexapoda</taxon>
        <taxon>Insecta</taxon>
        <taxon>Pterygota</taxon>
        <taxon>Neoptera</taxon>
        <taxon>Endopterygota</taxon>
        <taxon>Hymenoptera</taxon>
        <taxon>Apocrita</taxon>
        <taxon>Aculeata</taxon>
        <taxon>Vespoidea</taxon>
        <taxon>Vespidae</taxon>
        <taxon>Eumeninae</taxon>
        <taxon>Odynerus</taxon>
    </lineage>
</organism>
<evidence type="ECO:0000256" key="2">
    <source>
        <dbReference type="ARBA" id="ARBA00022475"/>
    </source>
</evidence>
<evidence type="ECO:0000256" key="8">
    <source>
        <dbReference type="ARBA" id="ARBA00023170"/>
    </source>
</evidence>
<sequence length="388" mass="45535">MDFFTNRYYKYNRLLFVILGQWPYQNYKTRVFRAIIVFFYFGVALFGQIFKLTKATDFDLIFEILVSFLSNIVCTIRYCNCMVYVNEILKVFEDIKDVWDTTVVKEEIDIVKHYAEEGRMYTLFLIVFSYATLGFVDLASLIPCVLDIVVPLNDTRPRKFLYQAEFFLDTEKYFYPILLHTWITMFFGVTILVATESIFLMYAQHCCSMFKILCYRLEHAFDKNLENTDAENAYYEARERIVYCVKYHTKILEFITNVVSFHELSFFIQFLISVLILSITLVQVKTLLGKYEVLMYLTLTGALLCHGFLFAYPAQKILDHSSLLFENICNGAWYFAPIKAQKLLLLIIKRSMNGTAITAMKILVVSYQSFGTVVKTSLSYFTVLYSFR</sequence>
<comment type="subcellular location">
    <subcellularLocation>
        <location evidence="1 10">Cell membrane</location>
        <topology evidence="1 10">Multi-pass membrane protein</topology>
    </subcellularLocation>
</comment>
<keyword evidence="9 10" id="KW-0807">Transducer</keyword>
<proteinExistence type="inferred from homology"/>
<dbReference type="GO" id="GO:0004984">
    <property type="term" value="F:olfactory receptor activity"/>
    <property type="evidence" value="ECO:0007669"/>
    <property type="project" value="InterPro"/>
</dbReference>
<evidence type="ECO:0000256" key="5">
    <source>
        <dbReference type="ARBA" id="ARBA00022725"/>
    </source>
</evidence>
<evidence type="ECO:0000256" key="4">
    <source>
        <dbReference type="ARBA" id="ARBA00022692"/>
    </source>
</evidence>
<dbReference type="Pfam" id="PF02949">
    <property type="entry name" value="7tm_6"/>
    <property type="match status" value="1"/>
</dbReference>
<comment type="caution">
    <text evidence="11">The sequence shown here is derived from an EMBL/GenBank/DDBJ whole genome shotgun (WGS) entry which is preliminary data.</text>
</comment>
<evidence type="ECO:0000256" key="1">
    <source>
        <dbReference type="ARBA" id="ARBA00004651"/>
    </source>
</evidence>
<keyword evidence="4 10" id="KW-0812">Transmembrane</keyword>
<comment type="caution">
    <text evidence="10">Lacks conserved residue(s) required for the propagation of feature annotation.</text>
</comment>
<keyword evidence="12" id="KW-1185">Reference proteome</keyword>
<keyword evidence="6 10" id="KW-1133">Transmembrane helix</keyword>
<evidence type="ECO:0000256" key="7">
    <source>
        <dbReference type="ARBA" id="ARBA00023136"/>
    </source>
</evidence>